<name>A0A839K5A1_9FIRM</name>
<sequence>MLNTNKVRLMTKLALYENKKGKEDIRLSKYYKTDYVRYQVIKSLICATALIDGIFPALF</sequence>
<dbReference type="Proteomes" id="UP000574276">
    <property type="component" value="Unassembled WGS sequence"/>
</dbReference>
<dbReference type="EMBL" id="JACEGA010000001">
    <property type="protein sequence ID" value="MBB2184362.1"/>
    <property type="molecule type" value="Genomic_DNA"/>
</dbReference>
<gene>
    <name evidence="1" type="ORF">H0486_15890</name>
</gene>
<dbReference type="AlphaFoldDB" id="A0A839K5A1"/>
<protein>
    <submittedName>
        <fullName evidence="1">Uncharacterized protein</fullName>
    </submittedName>
</protein>
<reference evidence="1 2" key="1">
    <citation type="submission" date="2020-07" db="EMBL/GenBank/DDBJ databases">
        <title>Characterization and genome sequencing of isolate MD1, a novel member within the family Lachnospiraceae.</title>
        <authorList>
            <person name="Rettenmaier R."/>
            <person name="Di Bello L."/>
            <person name="Zinser C."/>
            <person name="Scheitz K."/>
            <person name="Liebl W."/>
            <person name="Zverlov V."/>
        </authorList>
    </citation>
    <scope>NUCLEOTIDE SEQUENCE [LARGE SCALE GENOMIC DNA]</scope>
    <source>
        <strain evidence="1 2">MD1</strain>
    </source>
</reference>
<dbReference type="RefSeq" id="WP_228353942.1">
    <property type="nucleotide sequence ID" value="NZ_JACEGA010000001.1"/>
</dbReference>
<evidence type="ECO:0000313" key="2">
    <source>
        <dbReference type="Proteomes" id="UP000574276"/>
    </source>
</evidence>
<evidence type="ECO:0000313" key="1">
    <source>
        <dbReference type="EMBL" id="MBB2184362.1"/>
    </source>
</evidence>
<proteinExistence type="predicted"/>
<organism evidence="1 2">
    <name type="scientific">Variimorphobacter saccharofermentans</name>
    <dbReference type="NCBI Taxonomy" id="2755051"/>
    <lineage>
        <taxon>Bacteria</taxon>
        <taxon>Bacillati</taxon>
        <taxon>Bacillota</taxon>
        <taxon>Clostridia</taxon>
        <taxon>Lachnospirales</taxon>
        <taxon>Lachnospiraceae</taxon>
        <taxon>Variimorphobacter</taxon>
    </lineage>
</organism>
<comment type="caution">
    <text evidence="1">The sequence shown here is derived from an EMBL/GenBank/DDBJ whole genome shotgun (WGS) entry which is preliminary data.</text>
</comment>
<accession>A0A839K5A1</accession>
<keyword evidence="2" id="KW-1185">Reference proteome</keyword>